<evidence type="ECO:0000313" key="4">
    <source>
        <dbReference type="Proteomes" id="UP000316083"/>
    </source>
</evidence>
<comment type="caution">
    <text evidence="3">The sequence shown here is derived from an EMBL/GenBank/DDBJ whole genome shotgun (WGS) entry which is preliminary data.</text>
</comment>
<dbReference type="PANTHER" id="PTHR33937">
    <property type="entry name" value="IRON-MOLYBDENUM PROTEIN-RELATED-RELATED"/>
    <property type="match status" value="1"/>
</dbReference>
<name>A0A560BC01_AZOBR</name>
<dbReference type="InterPro" id="IPR036105">
    <property type="entry name" value="DiNase_FeMo-co_biosyn_sf"/>
</dbReference>
<dbReference type="SUPFAM" id="SSF53146">
    <property type="entry name" value="Nitrogenase accessory factor-like"/>
    <property type="match status" value="1"/>
</dbReference>
<sequence>MSDHVVSAPPDGAQTGAGLLVAVGGAEDGLIDQHFGQADGFLVYALEGGGGRLLEWRSIQAHALGGEDRRATIVRMLGDCRMLLVAKVGEAPRKLLADAGIDATDRYAGQPVTATLAALAAA</sequence>
<accession>A0A560BC01</accession>
<dbReference type="AlphaFoldDB" id="A0A560BC01"/>
<organism evidence="3 4">
    <name type="scientific">Azospirillum brasilense</name>
    <dbReference type="NCBI Taxonomy" id="192"/>
    <lineage>
        <taxon>Bacteria</taxon>
        <taxon>Pseudomonadati</taxon>
        <taxon>Pseudomonadota</taxon>
        <taxon>Alphaproteobacteria</taxon>
        <taxon>Rhodospirillales</taxon>
        <taxon>Azospirillaceae</taxon>
        <taxon>Azospirillum</taxon>
    </lineage>
</organism>
<protein>
    <submittedName>
        <fullName evidence="3">Nitrogen fixation protein NifB</fullName>
    </submittedName>
</protein>
<dbReference type="InterPro" id="IPR003731">
    <property type="entry name" value="Di-Nase_FeMo-co_biosynth"/>
</dbReference>
<evidence type="ECO:0000259" key="2">
    <source>
        <dbReference type="Pfam" id="PF02579"/>
    </source>
</evidence>
<feature type="domain" description="Dinitrogenase iron-molybdenum cofactor biosynthesis" evidence="2">
    <location>
        <begin position="28"/>
        <end position="119"/>
    </location>
</feature>
<dbReference type="Proteomes" id="UP000316083">
    <property type="component" value="Unassembled WGS sequence"/>
</dbReference>
<dbReference type="Pfam" id="PF02579">
    <property type="entry name" value="Nitro_FeMo-Co"/>
    <property type="match status" value="1"/>
</dbReference>
<dbReference type="EMBL" id="VITF01000004">
    <property type="protein sequence ID" value="TWA70177.1"/>
    <property type="molecule type" value="Genomic_DNA"/>
</dbReference>
<dbReference type="Gene3D" id="3.30.420.130">
    <property type="entry name" value="Dinitrogenase iron-molybdenum cofactor biosynthesis domain"/>
    <property type="match status" value="1"/>
</dbReference>
<proteinExistence type="predicted"/>
<dbReference type="RefSeq" id="WP_145675563.1">
    <property type="nucleotide sequence ID" value="NZ_VITF01000004.1"/>
</dbReference>
<keyword evidence="1" id="KW-0535">Nitrogen fixation</keyword>
<evidence type="ECO:0000313" key="3">
    <source>
        <dbReference type="EMBL" id="TWA70177.1"/>
    </source>
</evidence>
<dbReference type="PANTHER" id="PTHR33937:SF1">
    <property type="entry name" value="IRON-MOLIBDENUM COFACTOR PROCESSING PROTEIN"/>
    <property type="match status" value="1"/>
</dbReference>
<dbReference type="InterPro" id="IPR051840">
    <property type="entry name" value="NifX/NifY_domain"/>
</dbReference>
<gene>
    <name evidence="3" type="ORF">FBZ82_104337</name>
</gene>
<reference evidence="3 4" key="1">
    <citation type="submission" date="2019-06" db="EMBL/GenBank/DDBJ databases">
        <title>Genomic Encyclopedia of Type Strains, Phase IV (KMG-V): Genome sequencing to study the core and pangenomes of soil and plant-associated prokaryotes.</title>
        <authorList>
            <person name="Whitman W."/>
        </authorList>
    </citation>
    <scope>NUCLEOTIDE SEQUENCE [LARGE SCALE GENOMIC DNA]</scope>
    <source>
        <strain evidence="3 4">BR 11796</strain>
    </source>
</reference>
<evidence type="ECO:0000256" key="1">
    <source>
        <dbReference type="ARBA" id="ARBA00023231"/>
    </source>
</evidence>